<evidence type="ECO:0000313" key="2">
    <source>
        <dbReference type="EMBL" id="PJC33526.1"/>
    </source>
</evidence>
<feature type="domain" description="HEPN" evidence="1">
    <location>
        <begin position="64"/>
        <end position="172"/>
    </location>
</feature>
<organism evidence="2 3">
    <name type="scientific">Candidatus Roizmanbacteria bacterium CG_4_9_14_0_2_um_filter_39_13</name>
    <dbReference type="NCBI Taxonomy" id="1974839"/>
    <lineage>
        <taxon>Bacteria</taxon>
        <taxon>Candidatus Roizmaniibacteriota</taxon>
    </lineage>
</organism>
<gene>
    <name evidence="2" type="ORF">CO051_01385</name>
</gene>
<dbReference type="Gene3D" id="1.20.120.330">
    <property type="entry name" value="Nucleotidyltransferases domain 2"/>
    <property type="match status" value="1"/>
</dbReference>
<protein>
    <recommendedName>
        <fullName evidence="1">HEPN domain-containing protein</fullName>
    </recommendedName>
</protein>
<proteinExistence type="predicted"/>
<dbReference type="Proteomes" id="UP000231383">
    <property type="component" value="Unassembled WGS sequence"/>
</dbReference>
<sequence>MVFLSLLLLSPLSQLCLLHPLHLAFLPYCCLRNNNMALYFFFLSSVLQCDNMFCVMKQETEVWLAQAEEHRKDAEYCIQGSRYSLALYSYHQALEKVLKAAIVEFAEKIPPKSHNLDDLFKQTTLTPEGDSWYEDLAEITRHFWRARYPDYRQYVYTSKSKVDPTITQFQSIYPWVKDKLEHT</sequence>
<dbReference type="AlphaFoldDB" id="A0A2M8F2K6"/>
<dbReference type="Pfam" id="PF05168">
    <property type="entry name" value="HEPN"/>
    <property type="match status" value="1"/>
</dbReference>
<dbReference type="SUPFAM" id="SSF81593">
    <property type="entry name" value="Nucleotidyltransferase substrate binding subunit/domain"/>
    <property type="match status" value="1"/>
</dbReference>
<dbReference type="PROSITE" id="PS50910">
    <property type="entry name" value="HEPN"/>
    <property type="match status" value="1"/>
</dbReference>
<dbReference type="EMBL" id="PFSC01000038">
    <property type="protein sequence ID" value="PJC33526.1"/>
    <property type="molecule type" value="Genomic_DNA"/>
</dbReference>
<dbReference type="SMART" id="SM00748">
    <property type="entry name" value="HEPN"/>
    <property type="match status" value="1"/>
</dbReference>
<evidence type="ECO:0000313" key="3">
    <source>
        <dbReference type="Proteomes" id="UP000231383"/>
    </source>
</evidence>
<comment type="caution">
    <text evidence="2">The sequence shown here is derived from an EMBL/GenBank/DDBJ whole genome shotgun (WGS) entry which is preliminary data.</text>
</comment>
<accession>A0A2M8F2K6</accession>
<reference evidence="3" key="1">
    <citation type="submission" date="2017-09" db="EMBL/GenBank/DDBJ databases">
        <title>Depth-based differentiation of microbial function through sediment-hosted aquifers and enrichment of novel symbionts in the deep terrestrial subsurface.</title>
        <authorList>
            <person name="Probst A.J."/>
            <person name="Ladd B."/>
            <person name="Jarett J.K."/>
            <person name="Geller-Mcgrath D.E."/>
            <person name="Sieber C.M.K."/>
            <person name="Emerson J.B."/>
            <person name="Anantharaman K."/>
            <person name="Thomas B.C."/>
            <person name="Malmstrom R."/>
            <person name="Stieglmeier M."/>
            <person name="Klingl A."/>
            <person name="Woyke T."/>
            <person name="Ryan C.M."/>
            <person name="Banfield J.F."/>
        </authorList>
    </citation>
    <scope>NUCLEOTIDE SEQUENCE [LARGE SCALE GENOMIC DNA]</scope>
</reference>
<evidence type="ECO:0000259" key="1">
    <source>
        <dbReference type="PROSITE" id="PS50910"/>
    </source>
</evidence>
<dbReference type="InterPro" id="IPR007842">
    <property type="entry name" value="HEPN_dom"/>
</dbReference>
<name>A0A2M8F2K6_9BACT</name>